<dbReference type="AlphaFoldDB" id="A0AAD7B203"/>
<proteinExistence type="predicted"/>
<protein>
    <submittedName>
        <fullName evidence="1">Uncharacterized protein</fullName>
    </submittedName>
</protein>
<evidence type="ECO:0000313" key="1">
    <source>
        <dbReference type="EMBL" id="KAJ7608319.1"/>
    </source>
</evidence>
<evidence type="ECO:0000313" key="2">
    <source>
        <dbReference type="Proteomes" id="UP001221757"/>
    </source>
</evidence>
<accession>A0AAD7B203</accession>
<organism evidence="1 2">
    <name type="scientific">Mycena rosella</name>
    <name type="common">Pink bonnet</name>
    <name type="synonym">Agaricus rosellus</name>
    <dbReference type="NCBI Taxonomy" id="1033263"/>
    <lineage>
        <taxon>Eukaryota</taxon>
        <taxon>Fungi</taxon>
        <taxon>Dikarya</taxon>
        <taxon>Basidiomycota</taxon>
        <taxon>Agaricomycotina</taxon>
        <taxon>Agaricomycetes</taxon>
        <taxon>Agaricomycetidae</taxon>
        <taxon>Agaricales</taxon>
        <taxon>Marasmiineae</taxon>
        <taxon>Mycenaceae</taxon>
        <taxon>Mycena</taxon>
    </lineage>
</organism>
<reference evidence="1" key="1">
    <citation type="submission" date="2023-03" db="EMBL/GenBank/DDBJ databases">
        <title>Massive genome expansion in bonnet fungi (Mycena s.s.) driven by repeated elements and novel gene families across ecological guilds.</title>
        <authorList>
            <consortium name="Lawrence Berkeley National Laboratory"/>
            <person name="Harder C.B."/>
            <person name="Miyauchi S."/>
            <person name="Viragh M."/>
            <person name="Kuo A."/>
            <person name="Thoen E."/>
            <person name="Andreopoulos B."/>
            <person name="Lu D."/>
            <person name="Skrede I."/>
            <person name="Drula E."/>
            <person name="Henrissat B."/>
            <person name="Morin E."/>
            <person name="Kohler A."/>
            <person name="Barry K."/>
            <person name="LaButti K."/>
            <person name="Morin E."/>
            <person name="Salamov A."/>
            <person name="Lipzen A."/>
            <person name="Mereny Z."/>
            <person name="Hegedus B."/>
            <person name="Baldrian P."/>
            <person name="Stursova M."/>
            <person name="Weitz H."/>
            <person name="Taylor A."/>
            <person name="Grigoriev I.V."/>
            <person name="Nagy L.G."/>
            <person name="Martin F."/>
            <person name="Kauserud H."/>
        </authorList>
    </citation>
    <scope>NUCLEOTIDE SEQUENCE</scope>
    <source>
        <strain evidence="1">CBHHK067</strain>
    </source>
</reference>
<keyword evidence="2" id="KW-1185">Reference proteome</keyword>
<sequence length="315" mass="35792">MSISTALCQQLSELDAEISSLRQLLSACEGHRDAVQQELYRAQDRAEKFMDRWLGYAAALPLTLIIQSTTQDFPLDRLRSMIYRYSHQVQALALDVGACSDIGELGLYSQVFPVLHQVLGLAPQLYELHLPQAVALTAPWLQLTRFEGQIESIELFDLAPNLIEAKCCLLYTHNNRIIAHASLQILTVINDSVDILEFLTLPSLQSLDIFNMIEYYSLVDFFERSTPPLVSLCVRGEFKQLDLWHDCLPFLHHNLKNLEIRCVSGLVMNPLFGCKEEKNLSILRNLKSLTCSDVAYNSFNLRALVDFLRSRSDTL</sequence>
<comment type="caution">
    <text evidence="1">The sequence shown here is derived from an EMBL/GenBank/DDBJ whole genome shotgun (WGS) entry which is preliminary data.</text>
</comment>
<dbReference type="EMBL" id="JARKIE010001044">
    <property type="protein sequence ID" value="KAJ7608319.1"/>
    <property type="molecule type" value="Genomic_DNA"/>
</dbReference>
<name>A0AAD7B203_MYCRO</name>
<dbReference type="Proteomes" id="UP001221757">
    <property type="component" value="Unassembled WGS sequence"/>
</dbReference>
<gene>
    <name evidence="1" type="ORF">B0H17DRAFT_1153819</name>
</gene>